<reference evidence="3 4" key="1">
    <citation type="journal article" date="2011" name="J. Bacteriol.">
        <title>Genome sequence of Halorhabdus tiamatea, the first archaeon isolated from a deep-sea anoxic brine lake.</title>
        <authorList>
            <person name="Antunes A."/>
            <person name="Alam I."/>
            <person name="Bajic V.B."/>
            <person name="Stingl U."/>
        </authorList>
    </citation>
    <scope>NUCLEOTIDE SEQUENCE [LARGE SCALE GENOMIC DNA]</scope>
    <source>
        <strain evidence="3 4">SARL4B</strain>
    </source>
</reference>
<name>F7PFM0_9EURY</name>
<evidence type="ECO:0000313" key="3">
    <source>
        <dbReference type="EMBL" id="ERJ06439.1"/>
    </source>
</evidence>
<dbReference type="Proteomes" id="UP000003861">
    <property type="component" value="Unassembled WGS sequence"/>
</dbReference>
<proteinExistence type="predicted"/>
<reference evidence="2 5" key="3">
    <citation type="journal article" date="2014" name="Environ. Microbiol.">
        <title>Halorhabdus tiamatea: proteogenomics and glycosidase activity measurements identify the first cultivated euryarchaeon from a deep-sea anoxic brine lake as potential polysaccharide degrader.</title>
        <authorList>
            <person name="Werner J."/>
            <person name="Ferrer M."/>
            <person name="Michel G."/>
            <person name="Mann A.J."/>
            <person name="Huang S."/>
            <person name="Juarez S."/>
            <person name="Ciordia S."/>
            <person name="Albar J.P."/>
            <person name="Alcaide M."/>
            <person name="La Cono V."/>
            <person name="Yakimov M.M."/>
            <person name="Antunes A."/>
            <person name="Taborda M."/>
            <person name="Da Costa M.S."/>
            <person name="Amann R.I."/>
            <person name="Gloeckner F.O."/>
            <person name="Golyshina O.V."/>
            <person name="Golyshin P.N."/>
            <person name="Teeling H."/>
        </authorList>
    </citation>
    <scope>NUCLEOTIDE SEQUENCE [LARGE SCALE GENOMIC DNA]</scope>
    <source>
        <strain evidence="5">SARL4B</strain>
        <strain evidence="2">Type strain: SARL4B</strain>
    </source>
</reference>
<gene>
    <name evidence="3" type="ORF">HLRTI_001518</name>
    <name evidence="2" type="ORF">HTIA_2209</name>
</gene>
<dbReference type="RefSeq" id="WP_008523826.1">
    <property type="nucleotide sequence ID" value="NC_021921.1"/>
</dbReference>
<dbReference type="EMBL" id="AFNT02000015">
    <property type="protein sequence ID" value="ERJ06439.1"/>
    <property type="molecule type" value="Genomic_DNA"/>
</dbReference>
<dbReference type="STRING" id="1033806.HTIA_2209"/>
<dbReference type="KEGG" id="hti:HTIA_2209"/>
<keyword evidence="5" id="KW-1185">Reference proteome</keyword>
<evidence type="ECO:0000313" key="5">
    <source>
        <dbReference type="Proteomes" id="UP000015381"/>
    </source>
</evidence>
<reference evidence="3 4" key="2">
    <citation type="journal article" date="2013" name="PLoS ONE">
        <title>INDIGO - INtegrated Data Warehouse of MIcrobial GenOmes with Examples from the Red Sea Extremophiles.</title>
        <authorList>
            <person name="Alam I."/>
            <person name="Antunes A."/>
            <person name="Kamau A.A."/>
            <person name="Ba Alawi W."/>
            <person name="Kalkatawi M."/>
            <person name="Stingl U."/>
            <person name="Bajic V.B."/>
        </authorList>
    </citation>
    <scope>NUCLEOTIDE SEQUENCE [LARGE SCALE GENOMIC DNA]</scope>
    <source>
        <strain evidence="3 4">SARL4B</strain>
    </source>
</reference>
<evidence type="ECO:0000313" key="2">
    <source>
        <dbReference type="EMBL" id="CCQ34321.1"/>
    </source>
</evidence>
<dbReference type="EMBL" id="HF571520">
    <property type="protein sequence ID" value="CCQ34321.1"/>
    <property type="molecule type" value="Genomic_DNA"/>
</dbReference>
<dbReference type="AlphaFoldDB" id="F7PFM0"/>
<keyword evidence="1" id="KW-0472">Membrane</keyword>
<evidence type="ECO:0000256" key="1">
    <source>
        <dbReference type="SAM" id="Phobius"/>
    </source>
</evidence>
<accession>F7PFM0</accession>
<feature type="transmembrane region" description="Helical" evidence="1">
    <location>
        <begin position="241"/>
        <end position="264"/>
    </location>
</feature>
<dbReference type="Proteomes" id="UP000015381">
    <property type="component" value="Chromosome I"/>
</dbReference>
<dbReference type="HOGENOM" id="CLU_1040531_0_0_2"/>
<protein>
    <submittedName>
        <fullName evidence="3">Uncharacterized protein</fullName>
    </submittedName>
</protein>
<sequence length="267" mass="26276">MKLNSKNGTTLRYGIGLGTLTLALVLVGAIIAGAAAGAVATDTIAVDDPGNQSVDVTLDFSAATNATVALESGETTYDSTTVSGSAGGTQTVTLSAATAPQGNVTLNVTATNETAVSVNQTTLVTERTVSVANATTETVDVDVAYQANGTTDVTVLDDAGTTLLTDSMTYDGSDDDGVLSRSFNDSDGIQSGNLTVTLATSPATAHDSVAVDVSPVNDAQTGGGWVPDVGGISIPAPSVDLVPGGTATLAGGAIVLVLIGAAILGRN</sequence>
<dbReference type="GeneID" id="23799243"/>
<dbReference type="PATRIC" id="fig|1033806.12.peg.2197"/>
<organism evidence="3 4">
    <name type="scientific">Halorhabdus tiamatea SARL4B</name>
    <dbReference type="NCBI Taxonomy" id="1033806"/>
    <lineage>
        <taxon>Archaea</taxon>
        <taxon>Methanobacteriati</taxon>
        <taxon>Methanobacteriota</taxon>
        <taxon>Stenosarchaea group</taxon>
        <taxon>Halobacteria</taxon>
        <taxon>Halobacteriales</taxon>
        <taxon>Haloarculaceae</taxon>
        <taxon>Halorhabdus</taxon>
    </lineage>
</organism>
<keyword evidence="1" id="KW-1133">Transmembrane helix</keyword>
<evidence type="ECO:0000313" key="4">
    <source>
        <dbReference type="Proteomes" id="UP000003861"/>
    </source>
</evidence>
<keyword evidence="1" id="KW-0812">Transmembrane</keyword>